<reference evidence="1" key="1">
    <citation type="submission" date="2014-11" db="EMBL/GenBank/DDBJ databases">
        <authorList>
            <person name="Amaro Gonzalez C."/>
        </authorList>
    </citation>
    <scope>NUCLEOTIDE SEQUENCE</scope>
</reference>
<name>A0A0E9P8B6_ANGAN</name>
<proteinExistence type="predicted"/>
<organism evidence="1">
    <name type="scientific">Anguilla anguilla</name>
    <name type="common">European freshwater eel</name>
    <name type="synonym">Muraena anguilla</name>
    <dbReference type="NCBI Taxonomy" id="7936"/>
    <lineage>
        <taxon>Eukaryota</taxon>
        <taxon>Metazoa</taxon>
        <taxon>Chordata</taxon>
        <taxon>Craniata</taxon>
        <taxon>Vertebrata</taxon>
        <taxon>Euteleostomi</taxon>
        <taxon>Actinopterygii</taxon>
        <taxon>Neopterygii</taxon>
        <taxon>Teleostei</taxon>
        <taxon>Anguilliformes</taxon>
        <taxon>Anguillidae</taxon>
        <taxon>Anguilla</taxon>
    </lineage>
</organism>
<sequence length="39" mass="4735">MISLQSMWRFPSCKTRVWLFWPGYSKGSLYASLRIRRQP</sequence>
<accession>A0A0E9P8B6</accession>
<dbReference type="EMBL" id="GBXM01107838">
    <property type="protein sequence ID" value="JAH00739.1"/>
    <property type="molecule type" value="Transcribed_RNA"/>
</dbReference>
<protein>
    <submittedName>
        <fullName evidence="1">Uncharacterized protein</fullName>
    </submittedName>
</protein>
<dbReference type="AlphaFoldDB" id="A0A0E9P8B6"/>
<reference evidence="1" key="2">
    <citation type="journal article" date="2015" name="Fish Shellfish Immunol.">
        <title>Early steps in the European eel (Anguilla anguilla)-Vibrio vulnificus interaction in the gills: Role of the RtxA13 toxin.</title>
        <authorList>
            <person name="Callol A."/>
            <person name="Pajuelo D."/>
            <person name="Ebbesson L."/>
            <person name="Teles M."/>
            <person name="MacKenzie S."/>
            <person name="Amaro C."/>
        </authorList>
    </citation>
    <scope>NUCLEOTIDE SEQUENCE</scope>
</reference>
<evidence type="ECO:0000313" key="1">
    <source>
        <dbReference type="EMBL" id="JAH00739.1"/>
    </source>
</evidence>